<gene>
    <name evidence="3" type="ORF">GCM10023171_35670</name>
</gene>
<protein>
    <recommendedName>
        <fullName evidence="2">Solute-binding protein family 5 domain-containing protein</fullName>
    </recommendedName>
</protein>
<dbReference type="SUPFAM" id="SSF53850">
    <property type="entry name" value="Periplasmic binding protein-like II"/>
    <property type="match status" value="1"/>
</dbReference>
<evidence type="ECO:0000313" key="4">
    <source>
        <dbReference type="Proteomes" id="UP001500731"/>
    </source>
</evidence>
<evidence type="ECO:0000256" key="1">
    <source>
        <dbReference type="SAM" id="SignalP"/>
    </source>
</evidence>
<dbReference type="Pfam" id="PF00496">
    <property type="entry name" value="SBP_bac_5"/>
    <property type="match status" value="1"/>
</dbReference>
<organism evidence="3 4">
    <name type="scientific">Microbacterium panaciterrae</name>
    <dbReference type="NCBI Taxonomy" id="985759"/>
    <lineage>
        <taxon>Bacteria</taxon>
        <taxon>Bacillati</taxon>
        <taxon>Actinomycetota</taxon>
        <taxon>Actinomycetes</taxon>
        <taxon>Micrococcales</taxon>
        <taxon>Microbacteriaceae</taxon>
        <taxon>Microbacterium</taxon>
    </lineage>
</organism>
<dbReference type="PROSITE" id="PS51257">
    <property type="entry name" value="PROKAR_LIPOPROTEIN"/>
    <property type="match status" value="1"/>
</dbReference>
<dbReference type="Gene3D" id="3.40.190.10">
    <property type="entry name" value="Periplasmic binding protein-like II"/>
    <property type="match status" value="1"/>
</dbReference>
<sequence length="521" mass="55053">MRKIQRNALALISGGVVAVLTLTACTAGGGSKDEAVGDTSTLRMAFYQDISTPDPDTAYNGSELNLVNSAYEGLVGYEPGNSNDKITGVLATSWTEKDNTVFTFKLRKGVTFHDGTSFTSAAIKASFDRRTAVGQGPAYMVAGVKDVATPDPNTAVITLKAPNTAFLPLLASPFGPKMVSPTAIKAHAANNGTSWFANHDAGTGPYTYGQFDKGTSYQLNRYANYWGPAPAYKTVNFSVVTSQSSLQLQLQGGQLDGLTTDLDKLTRAAYDKQPSLKVTTWASTLNPTLFVNPKSAFFTDAGTRRKFLSGIDLSTLVSDALGGIAKPSDGVFPAAVLPAALNKKDLTYSASAWREFASRLNNRTIKIGYATPDLVAKALSDNLVAELGKAGIKAQSIGFGTGTYYTAMSSADAPDLTIFNGFPDTVSPEAWARVFYTPTGGLDLFGASVPGMDTLLDEGLRTGNPDAYAQVVQQVNGSGLWFSLASLRGTAIFSTKVAGADKAFNPVITGLIDYAKLEPTR</sequence>
<evidence type="ECO:0000313" key="3">
    <source>
        <dbReference type="EMBL" id="GAA4491578.1"/>
    </source>
</evidence>
<keyword evidence="4" id="KW-1185">Reference proteome</keyword>
<dbReference type="Gene3D" id="3.10.105.10">
    <property type="entry name" value="Dipeptide-binding Protein, Domain 3"/>
    <property type="match status" value="1"/>
</dbReference>
<dbReference type="InterPro" id="IPR039424">
    <property type="entry name" value="SBP_5"/>
</dbReference>
<proteinExistence type="predicted"/>
<keyword evidence="1" id="KW-0732">Signal</keyword>
<feature type="domain" description="Solute-binding protein family 5" evidence="2">
    <location>
        <begin position="86"/>
        <end position="440"/>
    </location>
</feature>
<dbReference type="Proteomes" id="UP001500731">
    <property type="component" value="Unassembled WGS sequence"/>
</dbReference>
<dbReference type="InterPro" id="IPR000914">
    <property type="entry name" value="SBP_5_dom"/>
</dbReference>
<dbReference type="PANTHER" id="PTHR30290">
    <property type="entry name" value="PERIPLASMIC BINDING COMPONENT OF ABC TRANSPORTER"/>
    <property type="match status" value="1"/>
</dbReference>
<reference evidence="4" key="1">
    <citation type="journal article" date="2019" name="Int. J. Syst. Evol. Microbiol.">
        <title>The Global Catalogue of Microorganisms (GCM) 10K type strain sequencing project: providing services to taxonomists for standard genome sequencing and annotation.</title>
        <authorList>
            <consortium name="The Broad Institute Genomics Platform"/>
            <consortium name="The Broad Institute Genome Sequencing Center for Infectious Disease"/>
            <person name="Wu L."/>
            <person name="Ma J."/>
        </authorList>
    </citation>
    <scope>NUCLEOTIDE SEQUENCE [LARGE SCALE GENOMIC DNA]</scope>
    <source>
        <strain evidence="4">JCM 17839</strain>
    </source>
</reference>
<dbReference type="EMBL" id="BAABGP010000026">
    <property type="protein sequence ID" value="GAA4491578.1"/>
    <property type="molecule type" value="Genomic_DNA"/>
</dbReference>
<feature type="chain" id="PRO_5045867848" description="Solute-binding protein family 5 domain-containing protein" evidence="1">
    <location>
        <begin position="19"/>
        <end position="521"/>
    </location>
</feature>
<accession>A0ABP8PTE2</accession>
<evidence type="ECO:0000259" key="2">
    <source>
        <dbReference type="Pfam" id="PF00496"/>
    </source>
</evidence>
<comment type="caution">
    <text evidence="3">The sequence shown here is derived from an EMBL/GenBank/DDBJ whole genome shotgun (WGS) entry which is preliminary data.</text>
</comment>
<dbReference type="RefSeq" id="WP_345188834.1">
    <property type="nucleotide sequence ID" value="NZ_BAABGP010000026.1"/>
</dbReference>
<name>A0ABP8PTE2_9MICO</name>
<feature type="signal peptide" evidence="1">
    <location>
        <begin position="1"/>
        <end position="18"/>
    </location>
</feature>